<protein>
    <submittedName>
        <fullName evidence="6">Oxygenase</fullName>
    </submittedName>
</protein>
<dbReference type="GO" id="GO:0016709">
    <property type="term" value="F:oxidoreductase activity, acting on paired donors, with incorporation or reduction of molecular oxygen, NAD(P)H as one donor, and incorporation of one atom of oxygen"/>
    <property type="evidence" value="ECO:0007669"/>
    <property type="project" value="UniProtKB-ARBA"/>
</dbReference>
<accession>A0A3A9ZEZ5</accession>
<dbReference type="PRINTS" id="PR00420">
    <property type="entry name" value="RNGMNOXGNASE"/>
</dbReference>
<dbReference type="EMBL" id="RBAL01000001">
    <property type="protein sequence ID" value="RKN47022.1"/>
    <property type="molecule type" value="Genomic_DNA"/>
</dbReference>
<dbReference type="Pfam" id="PF01494">
    <property type="entry name" value="FAD_binding_3"/>
    <property type="match status" value="1"/>
</dbReference>
<evidence type="ECO:0000256" key="1">
    <source>
        <dbReference type="ARBA" id="ARBA00001974"/>
    </source>
</evidence>
<feature type="domain" description="FAD-binding" evidence="5">
    <location>
        <begin position="17"/>
        <end position="349"/>
    </location>
</feature>
<keyword evidence="7" id="KW-1185">Reference proteome</keyword>
<keyword evidence="3" id="KW-0274">FAD</keyword>
<dbReference type="SUPFAM" id="SSF51905">
    <property type="entry name" value="FAD/NAD(P)-binding domain"/>
    <property type="match status" value="1"/>
</dbReference>
<dbReference type="InterPro" id="IPR050641">
    <property type="entry name" value="RIFMO-like"/>
</dbReference>
<dbReference type="InterPro" id="IPR036188">
    <property type="entry name" value="FAD/NAD-bd_sf"/>
</dbReference>
<evidence type="ECO:0000259" key="5">
    <source>
        <dbReference type="Pfam" id="PF01494"/>
    </source>
</evidence>
<evidence type="ECO:0000256" key="3">
    <source>
        <dbReference type="ARBA" id="ARBA00022827"/>
    </source>
</evidence>
<dbReference type="Gene3D" id="3.50.50.60">
    <property type="entry name" value="FAD/NAD(P)-binding domain"/>
    <property type="match status" value="1"/>
</dbReference>
<proteinExistence type="predicted"/>
<dbReference type="Gene3D" id="3.40.30.120">
    <property type="match status" value="1"/>
</dbReference>
<dbReference type="RefSeq" id="WP_120674776.1">
    <property type="nucleotide sequence ID" value="NZ_RBAL01000001.1"/>
</dbReference>
<feature type="compositionally biased region" description="Low complexity" evidence="4">
    <location>
        <begin position="529"/>
        <end position="542"/>
    </location>
</feature>
<reference evidence="6 7" key="1">
    <citation type="journal article" date="2014" name="Int. J. Syst. Evol. Microbiol.">
        <title>Streptomyces hoynatensis sp. nov., isolated from deep marine sediment.</title>
        <authorList>
            <person name="Veyisoglu A."/>
            <person name="Sahin N."/>
        </authorList>
    </citation>
    <scope>NUCLEOTIDE SEQUENCE [LARGE SCALE GENOMIC DNA]</scope>
    <source>
        <strain evidence="6 7">KCTC 29097</strain>
    </source>
</reference>
<dbReference type="PANTHER" id="PTHR43004:SF19">
    <property type="entry name" value="BINDING MONOOXYGENASE, PUTATIVE (JCVI)-RELATED"/>
    <property type="match status" value="1"/>
</dbReference>
<dbReference type="PANTHER" id="PTHR43004">
    <property type="entry name" value="TRK SYSTEM POTASSIUM UPTAKE PROTEIN"/>
    <property type="match status" value="1"/>
</dbReference>
<sequence length="552" mass="58438">MAQDADTADTADAPEADTEVLVVGAGPTGLTLAAGLLRRGVRVRVIDRAERASPHSKAITLWPRALEIFETMGIGQEMYDRGVKLVATSYYTGNRRIGRIRMRPLAGTRFQVPISLPQTTTEELLREAVVKAGGSIEFGLALESLSQEEGHALARLSDGSTLRVPWVVGCDGAYSTVREHSGVAFEGATYPQTFVIVDGHYDTEYAHDESYYLMGPTGVIVVVGLPGGLYRVFASVPPGESPEDPVGLVGRLLEKNSPLPITPGQASGSGSFQIHRKQAARMRIGRVLLAGDAAHIHSPAGGLGLNTGVQDAGSLSWRLAGVLRRGVPETVLDQWEAERLFVAGQVIAETDQQTRMWMLKGWRRVRRDVLIDLGLRTGLLERVLPRRIAQLDLRLPVQGPARRGLRPGLRIADVPLGDGRRLHDLLAPGGHLLLAFGPHSGPGTAALDLPSPADPSLLHVVRVGRGPAGHGAAGTALDDPGGRLRRALGARQGTVCLVRPDTVIAAAAALGDPAGVRAVNAALARVRGTRTAAPAAASGTSANNDAWEDETP</sequence>
<comment type="caution">
    <text evidence="6">The sequence shown here is derived from an EMBL/GenBank/DDBJ whole genome shotgun (WGS) entry which is preliminary data.</text>
</comment>
<organism evidence="6 7">
    <name type="scientific">Streptomyces hoynatensis</name>
    <dbReference type="NCBI Taxonomy" id="1141874"/>
    <lineage>
        <taxon>Bacteria</taxon>
        <taxon>Bacillati</taxon>
        <taxon>Actinomycetota</taxon>
        <taxon>Actinomycetes</taxon>
        <taxon>Kitasatosporales</taxon>
        <taxon>Streptomycetaceae</taxon>
        <taxon>Streptomyces</taxon>
    </lineage>
</organism>
<dbReference type="Gene3D" id="3.30.70.2450">
    <property type="match status" value="1"/>
</dbReference>
<feature type="region of interest" description="Disordered" evidence="4">
    <location>
        <begin position="529"/>
        <end position="552"/>
    </location>
</feature>
<dbReference type="GO" id="GO:0071949">
    <property type="term" value="F:FAD binding"/>
    <property type="evidence" value="ECO:0007669"/>
    <property type="project" value="InterPro"/>
</dbReference>
<comment type="cofactor">
    <cofactor evidence="1">
        <name>FAD</name>
        <dbReference type="ChEBI" id="CHEBI:57692"/>
    </cofactor>
</comment>
<evidence type="ECO:0000256" key="2">
    <source>
        <dbReference type="ARBA" id="ARBA00022630"/>
    </source>
</evidence>
<dbReference type="AlphaFoldDB" id="A0A3A9ZEZ5"/>
<keyword evidence="2" id="KW-0285">Flavoprotein</keyword>
<evidence type="ECO:0000313" key="7">
    <source>
        <dbReference type="Proteomes" id="UP000272474"/>
    </source>
</evidence>
<name>A0A3A9ZEZ5_9ACTN</name>
<evidence type="ECO:0000313" key="6">
    <source>
        <dbReference type="EMBL" id="RKN47022.1"/>
    </source>
</evidence>
<dbReference type="OrthoDB" id="8670884at2"/>
<dbReference type="InterPro" id="IPR002938">
    <property type="entry name" value="FAD-bd"/>
</dbReference>
<evidence type="ECO:0000256" key="4">
    <source>
        <dbReference type="SAM" id="MobiDB-lite"/>
    </source>
</evidence>
<gene>
    <name evidence="6" type="ORF">D7294_02230</name>
</gene>
<dbReference type="Proteomes" id="UP000272474">
    <property type="component" value="Unassembled WGS sequence"/>
</dbReference>